<gene>
    <name evidence="1" type="ORF">JKK62_07715</name>
</gene>
<dbReference type="EMBL" id="JAEQMG010000066">
    <property type="protein sequence ID" value="MBK6088537.1"/>
    <property type="molecule type" value="Genomic_DNA"/>
</dbReference>
<evidence type="ECO:0000313" key="1">
    <source>
        <dbReference type="EMBL" id="MBK6088537.1"/>
    </source>
</evidence>
<dbReference type="Proteomes" id="UP000633365">
    <property type="component" value="Unassembled WGS sequence"/>
</dbReference>
<organism evidence="1 2">
    <name type="scientific">Ruminococcus difficilis</name>
    <dbReference type="NCBI Taxonomy" id="2763069"/>
    <lineage>
        <taxon>Bacteria</taxon>
        <taxon>Bacillati</taxon>
        <taxon>Bacillota</taxon>
        <taxon>Clostridia</taxon>
        <taxon>Eubacteriales</taxon>
        <taxon>Oscillospiraceae</taxon>
        <taxon>Ruminococcus</taxon>
    </lineage>
</organism>
<evidence type="ECO:0000313" key="2">
    <source>
        <dbReference type="Proteomes" id="UP000633365"/>
    </source>
</evidence>
<proteinExistence type="predicted"/>
<name>A0A934WRL1_9FIRM</name>
<keyword evidence="2" id="KW-1185">Reference proteome</keyword>
<reference evidence="1" key="1">
    <citation type="submission" date="2021-01" db="EMBL/GenBank/DDBJ databases">
        <title>Genome public.</title>
        <authorList>
            <person name="Liu C."/>
            <person name="Sun Q."/>
        </authorList>
    </citation>
    <scope>NUCLEOTIDE SEQUENCE</scope>
    <source>
        <strain evidence="1">M6</strain>
    </source>
</reference>
<accession>A0A934WRL1</accession>
<dbReference type="AlphaFoldDB" id="A0A934WRL1"/>
<comment type="caution">
    <text evidence="1">The sequence shown here is derived from an EMBL/GenBank/DDBJ whole genome shotgun (WGS) entry which is preliminary data.</text>
</comment>
<sequence length="136" mass="15785">MILKTELFSLHDNMRYDELSEAVLQEFLVQSVADGSSVTLISFRPIRFHAVRFRFTLLFISGLLKQVSLTPVQIQDDEYYKKFKDPRALNEKWLGKTYGRPGGRKPGGIVYYYKTTRVSSEYDPRSGSAEIVYQFK</sequence>
<dbReference type="RefSeq" id="WP_201427432.1">
    <property type="nucleotide sequence ID" value="NZ_JAEQMG010000066.1"/>
</dbReference>
<protein>
    <submittedName>
        <fullName evidence="1">Uncharacterized protein</fullName>
    </submittedName>
</protein>